<dbReference type="Proteomes" id="UP000215771">
    <property type="component" value="Unassembled WGS sequence"/>
</dbReference>
<proteinExistence type="predicted"/>
<dbReference type="AlphaFoldDB" id="A0A269PAW5"/>
<evidence type="ECO:0000313" key="2">
    <source>
        <dbReference type="Proteomes" id="UP000215771"/>
    </source>
</evidence>
<comment type="caution">
    <text evidence="1">The sequence shown here is derived from an EMBL/GenBank/DDBJ whole genome shotgun (WGS) entry which is preliminary data.</text>
</comment>
<name>A0A269PAW5_9CORY</name>
<evidence type="ECO:0008006" key="3">
    <source>
        <dbReference type="Google" id="ProtNLM"/>
    </source>
</evidence>
<accession>A0A269PAW5</accession>
<protein>
    <recommendedName>
        <fullName evidence="3">rRNA biogenesis protein rrp5</fullName>
    </recommendedName>
</protein>
<evidence type="ECO:0000313" key="1">
    <source>
        <dbReference type="EMBL" id="PAJ68685.1"/>
    </source>
</evidence>
<reference evidence="1 2" key="1">
    <citation type="submission" date="2017-08" db="EMBL/GenBank/DDBJ databases">
        <authorList>
            <person name="de Groot N.N."/>
        </authorList>
    </citation>
    <scope>NUCLEOTIDE SEQUENCE [LARGE SCALE GENOMIC DNA]</scope>
    <source>
        <strain evidence="1 2">NBT06-6</strain>
    </source>
</reference>
<gene>
    <name evidence="1" type="ORF">CIG21_10320</name>
</gene>
<organism evidence="1 2">
    <name type="scientific">Corynebacterium hadale</name>
    <dbReference type="NCBI Taxonomy" id="2026255"/>
    <lineage>
        <taxon>Bacteria</taxon>
        <taxon>Bacillati</taxon>
        <taxon>Actinomycetota</taxon>
        <taxon>Actinomycetes</taxon>
        <taxon>Mycobacteriales</taxon>
        <taxon>Corynebacteriaceae</taxon>
        <taxon>Corynebacterium</taxon>
    </lineage>
</organism>
<dbReference type="EMBL" id="NQMQ01000023">
    <property type="protein sequence ID" value="PAJ68685.1"/>
    <property type="molecule type" value="Genomic_DNA"/>
</dbReference>
<dbReference type="RefSeq" id="WP_095278758.1">
    <property type="nucleotide sequence ID" value="NZ_CP047655.1"/>
</dbReference>
<sequence>MNVTEANRYIPALNRIAEGVTMLASAIEEAAWESFEDHPGMSGARPIIATQLAQPAVEAAAVEYEATHQPPAPAPVPAPAPEVVQVSLEQVRTVLARLSQAGHTARVRELIQAVGANKLSEVDPSKFGQLLEQAEAIADA</sequence>